<reference evidence="12" key="1">
    <citation type="submission" date="2017-11" db="EMBL/GenBank/DDBJ databases">
        <title>Three new genomes from thermophilic consortium.</title>
        <authorList>
            <person name="Quaggio R."/>
            <person name="Amgarten D."/>
            <person name="Setubal J.C."/>
        </authorList>
    </citation>
    <scope>NUCLEOTIDE SEQUENCE</scope>
    <source>
        <strain evidence="12">ZCTH01-B2</strain>
    </source>
</reference>
<evidence type="ECO:0000256" key="6">
    <source>
        <dbReference type="ARBA" id="ARBA00022737"/>
    </source>
</evidence>
<dbReference type="PANTHER" id="PTHR43790:SF3">
    <property type="entry name" value="D-ALLOSE IMPORT ATP-BINDING PROTEIN ALSA-RELATED"/>
    <property type="match status" value="1"/>
</dbReference>
<comment type="subcellular location">
    <subcellularLocation>
        <location evidence="2">Cell inner membrane</location>
    </subcellularLocation>
    <subcellularLocation>
        <location evidence="1">Cell membrane</location>
        <topology evidence="1">Peripheral membrane protein</topology>
    </subcellularLocation>
</comment>
<dbReference type="Gene3D" id="3.40.50.300">
    <property type="entry name" value="P-loop containing nucleotide triphosphate hydrolases"/>
    <property type="match status" value="2"/>
</dbReference>
<keyword evidence="8 12" id="KW-0067">ATP-binding</keyword>
<keyword evidence="10" id="KW-0472">Membrane</keyword>
<feature type="domain" description="ABC transporter" evidence="11">
    <location>
        <begin position="256"/>
        <end position="505"/>
    </location>
</feature>
<dbReference type="CDD" id="cd03215">
    <property type="entry name" value="ABC_Carb_Monos_II"/>
    <property type="match status" value="1"/>
</dbReference>
<dbReference type="PANTHER" id="PTHR43790">
    <property type="entry name" value="CARBOHYDRATE TRANSPORT ATP-BINDING PROTEIN MG119-RELATED"/>
    <property type="match status" value="1"/>
</dbReference>
<gene>
    <name evidence="12" type="ORF">CWE10_03400</name>
</gene>
<feature type="domain" description="ABC transporter" evidence="11">
    <location>
        <begin position="5"/>
        <end position="244"/>
    </location>
</feature>
<keyword evidence="9" id="KW-1278">Translocase</keyword>
<dbReference type="InterPro" id="IPR003439">
    <property type="entry name" value="ABC_transporter-like_ATP-bd"/>
</dbReference>
<dbReference type="PROSITE" id="PS00211">
    <property type="entry name" value="ABC_TRANSPORTER_1"/>
    <property type="match status" value="1"/>
</dbReference>
<dbReference type="EMBL" id="PIUK01000018">
    <property type="protein sequence ID" value="MBY6275252.1"/>
    <property type="molecule type" value="Genomic_DNA"/>
</dbReference>
<dbReference type="GO" id="GO:0015749">
    <property type="term" value="P:monosaccharide transmembrane transport"/>
    <property type="evidence" value="ECO:0007669"/>
    <property type="project" value="UniProtKB-ARBA"/>
</dbReference>
<evidence type="ECO:0000256" key="7">
    <source>
        <dbReference type="ARBA" id="ARBA00022741"/>
    </source>
</evidence>
<evidence type="ECO:0000313" key="12">
    <source>
        <dbReference type="EMBL" id="MBY6275252.1"/>
    </source>
</evidence>
<evidence type="ECO:0000256" key="8">
    <source>
        <dbReference type="ARBA" id="ARBA00022840"/>
    </source>
</evidence>
<keyword evidence="5" id="KW-0762">Sugar transport</keyword>
<dbReference type="FunFam" id="3.40.50.300:FF:000126">
    <property type="entry name" value="Galactose/methyl galactoside import ATP-binding protein MglA"/>
    <property type="match status" value="1"/>
</dbReference>
<dbReference type="InterPro" id="IPR017871">
    <property type="entry name" value="ABC_transporter-like_CS"/>
</dbReference>
<dbReference type="InterPro" id="IPR003593">
    <property type="entry name" value="AAA+_ATPase"/>
</dbReference>
<keyword evidence="6" id="KW-0677">Repeat</keyword>
<dbReference type="Proteomes" id="UP000732377">
    <property type="component" value="Unassembled WGS sequence"/>
</dbReference>
<evidence type="ECO:0000259" key="11">
    <source>
        <dbReference type="PROSITE" id="PS50893"/>
    </source>
</evidence>
<organism evidence="12 13">
    <name type="scientific">Symbiobacterium thermophilum</name>
    <dbReference type="NCBI Taxonomy" id="2734"/>
    <lineage>
        <taxon>Bacteria</taxon>
        <taxon>Bacillati</taxon>
        <taxon>Bacillota</taxon>
        <taxon>Clostridia</taxon>
        <taxon>Eubacteriales</taxon>
        <taxon>Symbiobacteriaceae</taxon>
        <taxon>Symbiobacterium</taxon>
    </lineage>
</organism>
<dbReference type="InterPro" id="IPR050107">
    <property type="entry name" value="ABC_carbohydrate_import_ATPase"/>
</dbReference>
<dbReference type="FunFam" id="3.40.50.300:FF:000127">
    <property type="entry name" value="Ribose import ATP-binding protein RbsA"/>
    <property type="match status" value="1"/>
</dbReference>
<keyword evidence="7" id="KW-0547">Nucleotide-binding</keyword>
<dbReference type="CDD" id="cd03216">
    <property type="entry name" value="ABC_Carb_Monos_I"/>
    <property type="match status" value="1"/>
</dbReference>
<evidence type="ECO:0000256" key="5">
    <source>
        <dbReference type="ARBA" id="ARBA00022597"/>
    </source>
</evidence>
<keyword evidence="4" id="KW-1003">Cell membrane</keyword>
<dbReference type="PROSITE" id="PS50893">
    <property type="entry name" value="ABC_TRANSPORTER_2"/>
    <property type="match status" value="2"/>
</dbReference>
<accession>A0A953HZ04</accession>
<dbReference type="GO" id="GO:0005886">
    <property type="term" value="C:plasma membrane"/>
    <property type="evidence" value="ECO:0007669"/>
    <property type="project" value="UniProtKB-SubCell"/>
</dbReference>
<evidence type="ECO:0000256" key="9">
    <source>
        <dbReference type="ARBA" id="ARBA00022967"/>
    </source>
</evidence>
<dbReference type="AlphaFoldDB" id="A0A953HZ04"/>
<evidence type="ECO:0000256" key="4">
    <source>
        <dbReference type="ARBA" id="ARBA00022475"/>
    </source>
</evidence>
<dbReference type="GO" id="GO:0016887">
    <property type="term" value="F:ATP hydrolysis activity"/>
    <property type="evidence" value="ECO:0007669"/>
    <property type="project" value="InterPro"/>
</dbReference>
<evidence type="ECO:0000313" key="13">
    <source>
        <dbReference type="Proteomes" id="UP000732377"/>
    </source>
</evidence>
<evidence type="ECO:0000256" key="2">
    <source>
        <dbReference type="ARBA" id="ARBA00004533"/>
    </source>
</evidence>
<evidence type="ECO:0000256" key="3">
    <source>
        <dbReference type="ARBA" id="ARBA00022448"/>
    </source>
</evidence>
<proteinExistence type="predicted"/>
<name>A0A953HZ04_SYMTR</name>
<evidence type="ECO:0000256" key="1">
    <source>
        <dbReference type="ARBA" id="ARBA00004202"/>
    </source>
</evidence>
<keyword evidence="3" id="KW-0813">Transport</keyword>
<dbReference type="NCBIfam" id="NF007253">
    <property type="entry name" value="PRK09700.1"/>
    <property type="match status" value="1"/>
</dbReference>
<dbReference type="SMART" id="SM00382">
    <property type="entry name" value="AAA"/>
    <property type="match status" value="2"/>
</dbReference>
<dbReference type="GO" id="GO:0005524">
    <property type="term" value="F:ATP binding"/>
    <property type="evidence" value="ECO:0007669"/>
    <property type="project" value="UniProtKB-KW"/>
</dbReference>
<dbReference type="Pfam" id="PF00005">
    <property type="entry name" value="ABC_tran"/>
    <property type="match status" value="2"/>
</dbReference>
<sequence>MEPLVRMEHITKTFPGVKALSDITFEVLPGEVHVLLGENGAGKSTLMKILSGAYEPTSGSITVAGQTYPRLTPSLSAKLGISIIYQELSVINELSIEENIFVGRLPVKRVAGVTVVDHAYMRRRTQELLDSLDLRRSPATLVGDLSISEKQMVEIAKAIAFNASVIIMDEPTSSLTDAEVDKLFEIIRRLKAEGKGIIYISHKLKEILAIGDRVTVLKDGTYVGTRDVKGVTMDDLVTMMVGRELKDKYQANTDVHRTGKVIFEVRNLTRRDGKVKDISFALREGEVLGFAGLVGAGRSETMCAIFGADPIRSGEIWLHGQRLHIRSPYEALKQGIGLVTENRRETGFFPNFSIKRNAAIAKQLKRTRWGGLWGLVDERDEQQTAEKARTEMQIKCASLEQNITELSGGNQQKVILGKWLASGVKLLIFDEPTKGIDVGTKAEIYKLMRSLAENGIGVIVVSSELPELLSVCDRIIVMSEGRISAEFTAEEATEEKIVKAATVGAGASGGN</sequence>
<protein>
    <submittedName>
        <fullName evidence="12">Allose ABC transporter ATP-binding protein</fullName>
    </submittedName>
</protein>
<comment type="caution">
    <text evidence="12">The sequence shown here is derived from an EMBL/GenBank/DDBJ whole genome shotgun (WGS) entry which is preliminary data.</text>
</comment>
<dbReference type="InterPro" id="IPR027417">
    <property type="entry name" value="P-loop_NTPase"/>
</dbReference>
<evidence type="ECO:0000256" key="10">
    <source>
        <dbReference type="ARBA" id="ARBA00023136"/>
    </source>
</evidence>
<dbReference type="RefSeq" id="WP_273377973.1">
    <property type="nucleotide sequence ID" value="NZ_PIUK01000018.1"/>
</dbReference>
<dbReference type="SUPFAM" id="SSF52540">
    <property type="entry name" value="P-loop containing nucleoside triphosphate hydrolases"/>
    <property type="match status" value="2"/>
</dbReference>